<evidence type="ECO:0000313" key="2">
    <source>
        <dbReference type="EMBL" id="CAD6342019.1"/>
    </source>
</evidence>
<keyword evidence="1" id="KW-0732">Signal</keyword>
<reference evidence="2" key="1">
    <citation type="submission" date="2020-10" db="EMBL/GenBank/DDBJ databases">
        <authorList>
            <person name="Han B."/>
            <person name="Lu T."/>
            <person name="Zhao Q."/>
            <person name="Huang X."/>
            <person name="Zhao Y."/>
        </authorList>
    </citation>
    <scope>NUCLEOTIDE SEQUENCE</scope>
</reference>
<sequence length="82" mass="9444">MVHYLKATSFVVLVICCMFPWSMQLQPQGKWSKPPCFEPPTHRCVDGRSCVFVCQYNGIRTYRAYCVIPANAQDKYMCCCPP</sequence>
<feature type="chain" id="PRO_5032821232" description="Secreted protein" evidence="1">
    <location>
        <begin position="25"/>
        <end position="82"/>
    </location>
</feature>
<comment type="caution">
    <text evidence="2">The sequence shown here is derived from an EMBL/GenBank/DDBJ whole genome shotgun (WGS) entry which is preliminary data.</text>
</comment>
<evidence type="ECO:0000313" key="3">
    <source>
        <dbReference type="Proteomes" id="UP000604825"/>
    </source>
</evidence>
<dbReference type="Proteomes" id="UP000604825">
    <property type="component" value="Unassembled WGS sequence"/>
</dbReference>
<feature type="signal peptide" evidence="1">
    <location>
        <begin position="1"/>
        <end position="24"/>
    </location>
</feature>
<accession>A0A811SGT0</accession>
<dbReference type="AlphaFoldDB" id="A0A811SGT0"/>
<organism evidence="2 3">
    <name type="scientific">Miscanthus lutarioriparius</name>
    <dbReference type="NCBI Taxonomy" id="422564"/>
    <lineage>
        <taxon>Eukaryota</taxon>
        <taxon>Viridiplantae</taxon>
        <taxon>Streptophyta</taxon>
        <taxon>Embryophyta</taxon>
        <taxon>Tracheophyta</taxon>
        <taxon>Spermatophyta</taxon>
        <taxon>Magnoliopsida</taxon>
        <taxon>Liliopsida</taxon>
        <taxon>Poales</taxon>
        <taxon>Poaceae</taxon>
        <taxon>PACMAD clade</taxon>
        <taxon>Panicoideae</taxon>
        <taxon>Andropogonodae</taxon>
        <taxon>Andropogoneae</taxon>
        <taxon>Saccharinae</taxon>
        <taxon>Miscanthus</taxon>
    </lineage>
</organism>
<dbReference type="EMBL" id="CAJGYO010000374">
    <property type="protein sequence ID" value="CAD6342019.1"/>
    <property type="molecule type" value="Genomic_DNA"/>
</dbReference>
<gene>
    <name evidence="2" type="ORF">NCGR_LOCUS66117</name>
</gene>
<evidence type="ECO:0008006" key="4">
    <source>
        <dbReference type="Google" id="ProtNLM"/>
    </source>
</evidence>
<protein>
    <recommendedName>
        <fullName evidence="4">Secreted protein</fullName>
    </recommendedName>
</protein>
<keyword evidence="3" id="KW-1185">Reference proteome</keyword>
<evidence type="ECO:0000256" key="1">
    <source>
        <dbReference type="SAM" id="SignalP"/>
    </source>
</evidence>
<proteinExistence type="predicted"/>
<dbReference type="OrthoDB" id="670495at2759"/>
<name>A0A811SGT0_9POAL</name>